<sequence length="147" mass="16787">MKASMFNPSRDQVRRFFCDAWKKHIERLPLVGAEVTAADIAARHPEYQAMLNDANAAVEKEWVPEGGEMNPFLHLSLHLAIHEQVSIDQPPGIRMAYEQLRARMDPHDAEHVLLECLGETIWRAQREGKPMDAMAYVDAVRRKSSLI</sequence>
<proteinExistence type="predicted"/>
<dbReference type="HOGENOM" id="CLU_120353_0_0_4"/>
<dbReference type="KEGG" id="dar:Daro_1153"/>
<name>Q47GX2_DECAR</name>
<reference evidence="1" key="1">
    <citation type="submission" date="2005-08" db="EMBL/GenBank/DDBJ databases">
        <title>Complete sequence of Dechloromonas aromatica RCB.</title>
        <authorList>
            <person name="Salinero K.K."/>
            <person name="Copeland A."/>
            <person name="Lucas S."/>
            <person name="Lapidus A."/>
            <person name="Barry K."/>
            <person name="Detter J.C."/>
            <person name="Glavina T."/>
            <person name="Hammon N."/>
            <person name="Israni S."/>
            <person name="Pitluck S."/>
            <person name="Di Bartolo G."/>
            <person name="Trong S."/>
            <person name="Schmutz J."/>
            <person name="Larimer F."/>
            <person name="Land M."/>
            <person name="Ivanova N."/>
            <person name="Richardson P."/>
        </authorList>
    </citation>
    <scope>NUCLEOTIDE SEQUENCE</scope>
    <source>
        <strain evidence="1">RCB</strain>
    </source>
</reference>
<gene>
    <name evidence="1" type="ordered locus">Daro_1153</name>
</gene>
<evidence type="ECO:0008006" key="2">
    <source>
        <dbReference type="Google" id="ProtNLM"/>
    </source>
</evidence>
<dbReference type="AlphaFoldDB" id="Q47GX2"/>
<dbReference type="Pfam" id="PF08897">
    <property type="entry name" value="DUF1841"/>
    <property type="match status" value="1"/>
</dbReference>
<dbReference type="EMBL" id="CP000089">
    <property type="protein sequence ID" value="AAZ45909.1"/>
    <property type="molecule type" value="Genomic_DNA"/>
</dbReference>
<evidence type="ECO:0000313" key="1">
    <source>
        <dbReference type="EMBL" id="AAZ45909.1"/>
    </source>
</evidence>
<dbReference type="InterPro" id="IPR014993">
    <property type="entry name" value="DUF1841"/>
</dbReference>
<accession>Q47GX2</accession>
<dbReference type="eggNOG" id="ENOG50315C6">
    <property type="taxonomic scope" value="Bacteria"/>
</dbReference>
<organism evidence="1">
    <name type="scientific">Dechloromonas aromatica (strain RCB)</name>
    <dbReference type="NCBI Taxonomy" id="159087"/>
    <lineage>
        <taxon>Bacteria</taxon>
        <taxon>Pseudomonadati</taxon>
        <taxon>Pseudomonadota</taxon>
        <taxon>Betaproteobacteria</taxon>
        <taxon>Rhodocyclales</taxon>
        <taxon>Azonexaceae</taxon>
        <taxon>Dechloromonas</taxon>
    </lineage>
</organism>
<protein>
    <recommendedName>
        <fullName evidence="2">DUF1841 domain-containing protein</fullName>
    </recommendedName>
</protein>
<dbReference type="STRING" id="159087.Daro_1153"/>